<dbReference type="Pfam" id="PF22780">
    <property type="entry name" value="HI0933_like_1st"/>
    <property type="match status" value="1"/>
</dbReference>
<protein>
    <submittedName>
        <fullName evidence="6">Flavoprotein</fullName>
    </submittedName>
</protein>
<reference evidence="6 7" key="1">
    <citation type="submission" date="2013-11" db="EMBL/GenBank/DDBJ databases">
        <title>Complete genome sequence of Clostridum sp. M2/40.</title>
        <authorList>
            <person name="Wibberg D."/>
            <person name="Puehler A."/>
            <person name="Schlueter A."/>
        </authorList>
    </citation>
    <scope>NUCLEOTIDE SEQUENCE [LARGE SCALE GENOMIC DNA]</scope>
    <source>
        <strain evidence="7">M2/40</strain>
    </source>
</reference>
<dbReference type="Gene3D" id="1.10.8.260">
    <property type="entry name" value="HI0933 insert domain-like"/>
    <property type="match status" value="1"/>
</dbReference>
<dbReference type="PANTHER" id="PTHR42887">
    <property type="entry name" value="OS12G0638800 PROTEIN"/>
    <property type="match status" value="1"/>
</dbReference>
<dbReference type="Gene3D" id="2.40.30.10">
    <property type="entry name" value="Translation factors"/>
    <property type="match status" value="1"/>
</dbReference>
<dbReference type="STRING" id="1216932.CM240_2666"/>
<keyword evidence="7" id="KW-1185">Reference proteome</keyword>
<evidence type="ECO:0000259" key="5">
    <source>
        <dbReference type="Pfam" id="PF22780"/>
    </source>
</evidence>
<dbReference type="PATRIC" id="fig|1216932.3.peg.2626"/>
<dbReference type="SUPFAM" id="SSF160996">
    <property type="entry name" value="HI0933 insert domain-like"/>
    <property type="match status" value="1"/>
</dbReference>
<name>W6RZ74_9CLOT</name>
<dbReference type="SUPFAM" id="SSF51905">
    <property type="entry name" value="FAD/NAD(P)-binding domain"/>
    <property type="match status" value="1"/>
</dbReference>
<dbReference type="PRINTS" id="PR00411">
    <property type="entry name" value="PNDRDTASEI"/>
</dbReference>
<dbReference type="OrthoDB" id="9773233at2"/>
<dbReference type="InterPro" id="IPR023166">
    <property type="entry name" value="BaiN-like_dom_sf"/>
</dbReference>
<dbReference type="EMBL" id="HG917868">
    <property type="protein sequence ID" value="CDM69783.1"/>
    <property type="molecule type" value="Genomic_DNA"/>
</dbReference>
<feature type="domain" description="RsdA/BaiN/AoA(So)-like Rossmann fold-like" evidence="4">
    <location>
        <begin position="4"/>
        <end position="408"/>
    </location>
</feature>
<gene>
    <name evidence="6" type="ORF">CM240_2666</name>
</gene>
<evidence type="ECO:0000256" key="1">
    <source>
        <dbReference type="ARBA" id="ARBA00001974"/>
    </source>
</evidence>
<dbReference type="KEGG" id="clt:CM240_2666"/>
<keyword evidence="2" id="KW-0285">Flavoprotein</keyword>
<evidence type="ECO:0000313" key="7">
    <source>
        <dbReference type="Proteomes" id="UP000019426"/>
    </source>
</evidence>
<organism evidence="6 7">
    <name type="scientific">Clostridium bornimense</name>
    <dbReference type="NCBI Taxonomy" id="1216932"/>
    <lineage>
        <taxon>Bacteria</taxon>
        <taxon>Bacillati</taxon>
        <taxon>Bacillota</taxon>
        <taxon>Clostridia</taxon>
        <taxon>Eubacteriales</taxon>
        <taxon>Clostridiaceae</taxon>
        <taxon>Clostridium</taxon>
    </lineage>
</organism>
<dbReference type="eggNOG" id="COG2081">
    <property type="taxonomic scope" value="Bacteria"/>
</dbReference>
<dbReference type="InterPro" id="IPR055178">
    <property type="entry name" value="RsdA/BaiN/AoA(So)-like_dom"/>
</dbReference>
<keyword evidence="3" id="KW-0274">FAD</keyword>
<evidence type="ECO:0000256" key="2">
    <source>
        <dbReference type="ARBA" id="ARBA00022630"/>
    </source>
</evidence>
<dbReference type="AlphaFoldDB" id="W6RZ74"/>
<proteinExistence type="predicted"/>
<comment type="cofactor">
    <cofactor evidence="1">
        <name>FAD</name>
        <dbReference type="ChEBI" id="CHEBI:57692"/>
    </cofactor>
</comment>
<sequence length="413" mass="45710">MHYDILVVGAGASGIIAAITAKNSGKTVAIIEGTDRIGKKILTTGNGRCNITNKKIDISRYHSENNGFPNKIINKYGLEFTKDLFFSLGLPIFNPEGEGNKFFPLSLQASSVVDILKLTLEDLDIPIHYNSKVKNISKKSSIFNINCSGEIEHFTCNKLIMSTGGKTYPKTGSDGSGYDLCKKLGHSITSLQPSLVQLKLDFPNLKGLSGVKILGSVSIYVNDKKIKTESGELLFTDYGISGPPIFQISRIANFALAENKKVSISIDFFKDLEKNNLQEFLENRYGLFSYRSIFDNFIGVINKKLLPIFLKACNVDNIHKPCYELTWQERDTILNNLKTWSFDVIGYYTFTNAQITAGGINTNEVNDETLESKKIKNLFFSGELLDVDGDCGGFNLQWAWSSGYVAGLNASKS</sequence>
<dbReference type="Gene3D" id="3.50.50.60">
    <property type="entry name" value="FAD/NAD(P)-binding domain"/>
    <property type="match status" value="1"/>
</dbReference>
<dbReference type="HOGENOM" id="CLU_025174_3_1_9"/>
<dbReference type="NCBIfam" id="TIGR00275">
    <property type="entry name" value="aminoacetone oxidase family FAD-binding enzyme"/>
    <property type="match status" value="1"/>
</dbReference>
<dbReference type="PANTHER" id="PTHR42887:SF2">
    <property type="entry name" value="OS12G0638800 PROTEIN"/>
    <property type="match status" value="1"/>
</dbReference>
<evidence type="ECO:0000256" key="3">
    <source>
        <dbReference type="ARBA" id="ARBA00022827"/>
    </source>
</evidence>
<dbReference type="Proteomes" id="UP000019426">
    <property type="component" value="Chromosome M2/40_rep1"/>
</dbReference>
<dbReference type="InterPro" id="IPR004792">
    <property type="entry name" value="BaiN-like"/>
</dbReference>
<evidence type="ECO:0000259" key="4">
    <source>
        <dbReference type="Pfam" id="PF03486"/>
    </source>
</evidence>
<dbReference type="InterPro" id="IPR036188">
    <property type="entry name" value="FAD/NAD-bd_sf"/>
</dbReference>
<feature type="domain" description="RsdA/BaiN/AoA(So)-like insert" evidence="5">
    <location>
        <begin position="192"/>
        <end position="354"/>
    </location>
</feature>
<evidence type="ECO:0000313" key="6">
    <source>
        <dbReference type="EMBL" id="CDM69783.1"/>
    </source>
</evidence>
<dbReference type="InterPro" id="IPR057661">
    <property type="entry name" value="RsdA/BaiN/AoA(So)_Rossmann"/>
</dbReference>
<dbReference type="Pfam" id="PF03486">
    <property type="entry name" value="HI0933_like"/>
    <property type="match status" value="1"/>
</dbReference>
<dbReference type="RefSeq" id="WP_044039571.1">
    <property type="nucleotide sequence ID" value="NZ_HG917868.1"/>
</dbReference>
<accession>W6RZ74</accession>